<evidence type="ECO:0000259" key="2">
    <source>
        <dbReference type="Pfam" id="PF03724"/>
    </source>
</evidence>
<dbReference type="EMBL" id="CP042345">
    <property type="protein sequence ID" value="QEA17308.1"/>
    <property type="molecule type" value="Genomic_DNA"/>
</dbReference>
<feature type="domain" description="DUF306" evidence="2">
    <location>
        <begin position="36"/>
        <end position="129"/>
    </location>
</feature>
<feature type="signal peptide" evidence="1">
    <location>
        <begin position="1"/>
        <end position="23"/>
    </location>
</feature>
<organism evidence="3 4">
    <name type="scientific">Novosphingobium ginsenosidimutans</name>
    <dbReference type="NCBI Taxonomy" id="1176536"/>
    <lineage>
        <taxon>Bacteria</taxon>
        <taxon>Pseudomonadati</taxon>
        <taxon>Pseudomonadota</taxon>
        <taxon>Alphaproteobacteria</taxon>
        <taxon>Sphingomonadales</taxon>
        <taxon>Sphingomonadaceae</taxon>
        <taxon>Novosphingobium</taxon>
    </lineage>
</organism>
<dbReference type="KEGG" id="ngf:FRF71_14845"/>
<dbReference type="OrthoDB" id="5489750at2"/>
<dbReference type="PROSITE" id="PS51257">
    <property type="entry name" value="PROKAR_LIPOPROTEIN"/>
    <property type="match status" value="1"/>
</dbReference>
<dbReference type="PANTHER" id="PTHR35535:SF1">
    <property type="entry name" value="HEAT SHOCK PROTEIN HSLJ"/>
    <property type="match status" value="1"/>
</dbReference>
<dbReference type="Gene3D" id="2.40.128.270">
    <property type="match status" value="1"/>
</dbReference>
<protein>
    <submittedName>
        <fullName evidence="3">META domain-containing protein</fullName>
    </submittedName>
</protein>
<reference evidence="3 4" key="1">
    <citation type="journal article" date="2013" name="J. Microbiol. Biotechnol.">
        <title>Novosphingobium ginsenosidimutans sp. nov., with the ability to convert ginsenoside.</title>
        <authorList>
            <person name="Kim J.K."/>
            <person name="He D."/>
            <person name="Liu Q.M."/>
            <person name="Park H.Y."/>
            <person name="Jung M.S."/>
            <person name="Yoon M.H."/>
            <person name="Kim S.C."/>
            <person name="Im W.T."/>
        </authorList>
    </citation>
    <scope>NUCLEOTIDE SEQUENCE [LARGE SCALE GENOMIC DNA]</scope>
    <source>
        <strain evidence="3 4">FW-6</strain>
    </source>
</reference>
<dbReference type="InterPro" id="IPR038670">
    <property type="entry name" value="HslJ-like_sf"/>
</dbReference>
<dbReference type="PANTHER" id="PTHR35535">
    <property type="entry name" value="HEAT SHOCK PROTEIN HSLJ"/>
    <property type="match status" value="1"/>
</dbReference>
<evidence type="ECO:0000256" key="1">
    <source>
        <dbReference type="SAM" id="SignalP"/>
    </source>
</evidence>
<name>A0A5B8S829_9SPHN</name>
<gene>
    <name evidence="3" type="ORF">FRF71_14845</name>
</gene>
<dbReference type="InterPro" id="IPR005184">
    <property type="entry name" value="DUF306_Meta_HslJ"/>
</dbReference>
<accession>A0A5B8S829</accession>
<dbReference type="Pfam" id="PF03724">
    <property type="entry name" value="META"/>
    <property type="match status" value="1"/>
</dbReference>
<dbReference type="RefSeq" id="WP_147091387.1">
    <property type="nucleotide sequence ID" value="NZ_BAABJD010000002.1"/>
</dbReference>
<keyword evidence="4" id="KW-1185">Reference proteome</keyword>
<evidence type="ECO:0000313" key="3">
    <source>
        <dbReference type="EMBL" id="QEA17308.1"/>
    </source>
</evidence>
<feature type="chain" id="PRO_5022792193" evidence="1">
    <location>
        <begin position="24"/>
        <end position="137"/>
    </location>
</feature>
<dbReference type="AlphaFoldDB" id="A0A5B8S829"/>
<dbReference type="InterPro" id="IPR053147">
    <property type="entry name" value="Hsp_HslJ-like"/>
</dbReference>
<dbReference type="Proteomes" id="UP000321172">
    <property type="component" value="Chromosome"/>
</dbReference>
<sequence>MLRQALLAALPLLAACATPQTGAEPKPASGPDRPLTSWTFVSIDGQKPVSNRAELRIFEKRIAATVGCNGLGGDLQLINGQMKVGPIISTQMYCEGLMEQERAVAELLGASPAFFVENGRMGIKSGKHVAELVRKAD</sequence>
<keyword evidence="1" id="KW-0732">Signal</keyword>
<evidence type="ECO:0000313" key="4">
    <source>
        <dbReference type="Proteomes" id="UP000321172"/>
    </source>
</evidence>
<proteinExistence type="predicted"/>